<proteinExistence type="inferred from homology"/>
<gene>
    <name evidence="7" type="ORF">DI396_00430</name>
</gene>
<evidence type="ECO:0000256" key="1">
    <source>
        <dbReference type="ARBA" id="ARBA00010641"/>
    </source>
</evidence>
<dbReference type="InterPro" id="IPR013324">
    <property type="entry name" value="RNA_pol_sigma_r3/r4-like"/>
</dbReference>
<accession>A0A2V4NGY0</accession>
<reference evidence="7 8" key="1">
    <citation type="submission" date="2018-05" db="EMBL/GenBank/DDBJ databases">
        <title>Oceanovita maritima gen. nov., sp. nov., a marine bacterium in the family Rhodobacteraceae isolated from surface seawater of Lundu port Xiamen, China.</title>
        <authorList>
            <person name="Hetharua B.H."/>
            <person name="Min D."/>
            <person name="Liao H."/>
            <person name="Tian Y."/>
        </authorList>
    </citation>
    <scope>NUCLEOTIDE SEQUENCE [LARGE SCALE GENOMIC DNA]</scope>
    <source>
        <strain evidence="7 8">FSX-11</strain>
    </source>
</reference>
<dbReference type="PANTHER" id="PTHR43133">
    <property type="entry name" value="RNA POLYMERASE ECF-TYPE SIGMA FACTO"/>
    <property type="match status" value="1"/>
</dbReference>
<dbReference type="Pfam" id="PF08281">
    <property type="entry name" value="Sigma70_r4_2"/>
    <property type="match status" value="1"/>
</dbReference>
<feature type="domain" description="RNA polymerase sigma factor 70 region 4 type 2" evidence="6">
    <location>
        <begin position="128"/>
        <end position="179"/>
    </location>
</feature>
<dbReference type="InterPro" id="IPR013325">
    <property type="entry name" value="RNA_pol_sigma_r2"/>
</dbReference>
<dbReference type="InterPro" id="IPR036388">
    <property type="entry name" value="WH-like_DNA-bd_sf"/>
</dbReference>
<dbReference type="InterPro" id="IPR013249">
    <property type="entry name" value="RNA_pol_sigma70_r4_t2"/>
</dbReference>
<dbReference type="InterPro" id="IPR007627">
    <property type="entry name" value="RNA_pol_sigma70_r2"/>
</dbReference>
<keyword evidence="4" id="KW-0804">Transcription</keyword>
<dbReference type="InterPro" id="IPR039425">
    <property type="entry name" value="RNA_pol_sigma-70-like"/>
</dbReference>
<dbReference type="NCBIfam" id="TIGR02937">
    <property type="entry name" value="sigma70-ECF"/>
    <property type="match status" value="1"/>
</dbReference>
<dbReference type="RefSeq" id="WP_110794207.1">
    <property type="nucleotide sequence ID" value="NZ_KZ826481.1"/>
</dbReference>
<feature type="domain" description="RNA polymerase sigma-70 region 2" evidence="5">
    <location>
        <begin position="41"/>
        <end position="95"/>
    </location>
</feature>
<dbReference type="OrthoDB" id="7872444at2"/>
<organism evidence="7 8">
    <name type="scientific">Litorivita pollutaquae</name>
    <dbReference type="NCBI Taxonomy" id="2200892"/>
    <lineage>
        <taxon>Bacteria</taxon>
        <taxon>Pseudomonadati</taxon>
        <taxon>Pseudomonadota</taxon>
        <taxon>Alphaproteobacteria</taxon>
        <taxon>Rhodobacterales</taxon>
        <taxon>Paracoccaceae</taxon>
        <taxon>Litorivita</taxon>
    </lineage>
</organism>
<dbReference type="Gene3D" id="1.10.10.10">
    <property type="entry name" value="Winged helix-like DNA-binding domain superfamily/Winged helix DNA-binding domain"/>
    <property type="match status" value="1"/>
</dbReference>
<comment type="similarity">
    <text evidence="1">Belongs to the sigma-70 factor family. ECF subfamily.</text>
</comment>
<protein>
    <submittedName>
        <fullName evidence="7">RNA polymerase subunit sigma-24</fullName>
    </submittedName>
</protein>
<keyword evidence="2" id="KW-0805">Transcription regulation</keyword>
<dbReference type="Pfam" id="PF04542">
    <property type="entry name" value="Sigma70_r2"/>
    <property type="match status" value="1"/>
</dbReference>
<dbReference type="SUPFAM" id="SSF88659">
    <property type="entry name" value="Sigma3 and sigma4 domains of RNA polymerase sigma factors"/>
    <property type="match status" value="1"/>
</dbReference>
<evidence type="ECO:0000259" key="6">
    <source>
        <dbReference type="Pfam" id="PF08281"/>
    </source>
</evidence>
<name>A0A2V4NGY0_9RHOB</name>
<dbReference type="PANTHER" id="PTHR43133:SF25">
    <property type="entry name" value="RNA POLYMERASE SIGMA FACTOR RFAY-RELATED"/>
    <property type="match status" value="1"/>
</dbReference>
<sequence length="199" mass="21263">MTAVISKPIDTSPDSLTAPCAGAEAPSTVRNLPAELAAIIPDLERLARHLAGSPDLAQEVVQDTALRIWARMRSGAEIDDLGPYARSALRNGLRSRGRLRRPHEAGSEINPDMIPCPPTAFRTLACAEVRAAMARLPREQAEVLRLVAEGESSPAALAAKLGVPKNTVMSRLARGRIALRRALDLPPDAPVTALFAEED</sequence>
<keyword evidence="8" id="KW-1185">Reference proteome</keyword>
<evidence type="ECO:0000313" key="8">
    <source>
        <dbReference type="Proteomes" id="UP000248012"/>
    </source>
</evidence>
<dbReference type="GO" id="GO:0016987">
    <property type="term" value="F:sigma factor activity"/>
    <property type="evidence" value="ECO:0007669"/>
    <property type="project" value="UniProtKB-KW"/>
</dbReference>
<dbReference type="Proteomes" id="UP000248012">
    <property type="component" value="Unassembled WGS sequence"/>
</dbReference>
<keyword evidence="3" id="KW-0731">Sigma factor</keyword>
<dbReference type="SUPFAM" id="SSF88946">
    <property type="entry name" value="Sigma2 domain of RNA polymerase sigma factors"/>
    <property type="match status" value="1"/>
</dbReference>
<evidence type="ECO:0000313" key="7">
    <source>
        <dbReference type="EMBL" id="PYC49370.1"/>
    </source>
</evidence>
<dbReference type="AlphaFoldDB" id="A0A2V4NGY0"/>
<evidence type="ECO:0000256" key="4">
    <source>
        <dbReference type="ARBA" id="ARBA00023163"/>
    </source>
</evidence>
<dbReference type="InterPro" id="IPR014284">
    <property type="entry name" value="RNA_pol_sigma-70_dom"/>
</dbReference>
<dbReference type="Gene3D" id="1.10.1740.10">
    <property type="match status" value="1"/>
</dbReference>
<evidence type="ECO:0000256" key="3">
    <source>
        <dbReference type="ARBA" id="ARBA00023082"/>
    </source>
</evidence>
<dbReference type="EMBL" id="QFVT01000001">
    <property type="protein sequence ID" value="PYC49370.1"/>
    <property type="molecule type" value="Genomic_DNA"/>
</dbReference>
<dbReference type="GO" id="GO:0006352">
    <property type="term" value="P:DNA-templated transcription initiation"/>
    <property type="evidence" value="ECO:0007669"/>
    <property type="project" value="InterPro"/>
</dbReference>
<dbReference type="GO" id="GO:0003677">
    <property type="term" value="F:DNA binding"/>
    <property type="evidence" value="ECO:0007669"/>
    <property type="project" value="InterPro"/>
</dbReference>
<evidence type="ECO:0000259" key="5">
    <source>
        <dbReference type="Pfam" id="PF04542"/>
    </source>
</evidence>
<comment type="caution">
    <text evidence="7">The sequence shown here is derived from an EMBL/GenBank/DDBJ whole genome shotgun (WGS) entry which is preliminary data.</text>
</comment>
<evidence type="ECO:0000256" key="2">
    <source>
        <dbReference type="ARBA" id="ARBA00023015"/>
    </source>
</evidence>